<feature type="compositionally biased region" description="Polar residues" evidence="2">
    <location>
        <begin position="189"/>
        <end position="203"/>
    </location>
</feature>
<feature type="compositionally biased region" description="Low complexity" evidence="2">
    <location>
        <begin position="74"/>
        <end position="85"/>
    </location>
</feature>
<dbReference type="Gramene" id="Vigun07g025800.1.v1.2">
    <property type="protein sequence ID" value="Vigun07g025800.1.v1.2"/>
    <property type="gene ID" value="Vigun07g025800.v1.2"/>
</dbReference>
<evidence type="ECO:0000313" key="4">
    <source>
        <dbReference type="Proteomes" id="UP000501690"/>
    </source>
</evidence>
<dbReference type="InterPro" id="IPR005513">
    <property type="entry name" value="LEA_1"/>
</dbReference>
<name>A0A4D6MUW4_VIGUN</name>
<organism evidence="3 4">
    <name type="scientific">Vigna unguiculata</name>
    <name type="common">Cowpea</name>
    <dbReference type="NCBI Taxonomy" id="3917"/>
    <lineage>
        <taxon>Eukaryota</taxon>
        <taxon>Viridiplantae</taxon>
        <taxon>Streptophyta</taxon>
        <taxon>Embryophyta</taxon>
        <taxon>Tracheophyta</taxon>
        <taxon>Spermatophyta</taxon>
        <taxon>Magnoliopsida</taxon>
        <taxon>eudicotyledons</taxon>
        <taxon>Gunneridae</taxon>
        <taxon>Pentapetalae</taxon>
        <taxon>rosids</taxon>
        <taxon>fabids</taxon>
        <taxon>Fabales</taxon>
        <taxon>Fabaceae</taxon>
        <taxon>Papilionoideae</taxon>
        <taxon>50 kb inversion clade</taxon>
        <taxon>NPAAA clade</taxon>
        <taxon>indigoferoid/millettioid clade</taxon>
        <taxon>Phaseoleae</taxon>
        <taxon>Vigna</taxon>
    </lineage>
</organism>
<feature type="region of interest" description="Disordered" evidence="2">
    <location>
        <begin position="1"/>
        <end position="203"/>
    </location>
</feature>
<evidence type="ECO:0000256" key="1">
    <source>
        <dbReference type="ARBA" id="ARBA00010975"/>
    </source>
</evidence>
<feature type="compositionally biased region" description="Basic and acidic residues" evidence="2">
    <location>
        <begin position="152"/>
        <end position="170"/>
    </location>
</feature>
<feature type="compositionally biased region" description="Basic and acidic residues" evidence="2">
    <location>
        <begin position="1"/>
        <end position="12"/>
    </location>
</feature>
<proteinExistence type="inferred from homology"/>
<gene>
    <name evidence="3" type="ORF">DEO72_LG9g194</name>
</gene>
<dbReference type="Pfam" id="PF03760">
    <property type="entry name" value="LEA_1"/>
    <property type="match status" value="1"/>
</dbReference>
<dbReference type="PANTHER" id="PTHR33493:SF30">
    <property type="entry name" value="LATE EMBRYOGENESIS ABUNDANT PROTEIN"/>
    <property type="match status" value="1"/>
</dbReference>
<dbReference type="OrthoDB" id="758082at2759"/>
<accession>A0A4D6MUW4</accession>
<reference evidence="3 4" key="1">
    <citation type="submission" date="2019-04" db="EMBL/GenBank/DDBJ databases">
        <title>An improved genome assembly and genetic linkage map for asparagus bean, Vigna unguiculata ssp. sesquipedialis.</title>
        <authorList>
            <person name="Xia Q."/>
            <person name="Zhang R."/>
            <person name="Dong Y."/>
        </authorList>
    </citation>
    <scope>NUCLEOTIDE SEQUENCE [LARGE SCALE GENOMIC DNA]</scope>
    <source>
        <tissue evidence="3">Leaf</tissue>
    </source>
</reference>
<dbReference type="EMBL" id="CP039353">
    <property type="protein sequence ID" value="QCE05193.1"/>
    <property type="molecule type" value="Genomic_DNA"/>
</dbReference>
<evidence type="ECO:0000313" key="3">
    <source>
        <dbReference type="EMBL" id="QCE05193.1"/>
    </source>
</evidence>
<dbReference type="GO" id="GO:0009793">
    <property type="term" value="P:embryo development ending in seed dormancy"/>
    <property type="evidence" value="ECO:0007669"/>
    <property type="project" value="InterPro"/>
</dbReference>
<feature type="compositionally biased region" description="Basic and acidic residues" evidence="2">
    <location>
        <begin position="25"/>
        <end position="50"/>
    </location>
</feature>
<feature type="compositionally biased region" description="Basic and acidic residues" evidence="2">
    <location>
        <begin position="57"/>
        <end position="68"/>
    </location>
</feature>
<dbReference type="AlphaFoldDB" id="A0A4D6MUW4"/>
<dbReference type="Proteomes" id="UP000501690">
    <property type="component" value="Linkage Group LG9"/>
</dbReference>
<comment type="similarity">
    <text evidence="1">Belongs to the LEA type 1 family.</text>
</comment>
<sequence length="203" mass="21237">MQAAKKAVESVKETAANIGASAKSGLEKTKATLQEKSEKISAHDEREKERATKKKQEKINQAEMEKRQARQHNAAAKQSAIAGQAHGPQTDTTGPESDNAANTGPASETSTFTTTGPGPDAIPPSTGPGLGSESSMYPTGEFGQMESNETARMSEPDDRYVLDHGPEAGHEALPPIETKTVVDTTTQTSIGGESAPTSGPTFS</sequence>
<evidence type="ECO:0000256" key="2">
    <source>
        <dbReference type="SAM" id="MobiDB-lite"/>
    </source>
</evidence>
<feature type="compositionally biased region" description="Polar residues" evidence="2">
    <location>
        <begin position="87"/>
        <end position="116"/>
    </location>
</feature>
<feature type="compositionally biased region" description="Low complexity" evidence="2">
    <location>
        <begin position="178"/>
        <end position="188"/>
    </location>
</feature>
<keyword evidence="4" id="KW-1185">Reference proteome</keyword>
<dbReference type="PANTHER" id="PTHR33493">
    <property type="entry name" value="LATE EMBRYOGENESIS ABUNDANT PROTEIN 6-RELATED"/>
    <property type="match status" value="1"/>
</dbReference>
<protein>
    <submittedName>
        <fullName evidence="3">Late embryogenesis abundant protein</fullName>
    </submittedName>
</protein>